<dbReference type="GO" id="GO:0003677">
    <property type="term" value="F:DNA binding"/>
    <property type="evidence" value="ECO:0007669"/>
    <property type="project" value="UniProtKB-KW"/>
</dbReference>
<dbReference type="AlphaFoldDB" id="A0A5M8RV42"/>
<dbReference type="PANTHER" id="PTHR44688:SF16">
    <property type="entry name" value="DNA-BINDING TRANSCRIPTIONAL ACTIVATOR DEVR_DOSR"/>
    <property type="match status" value="1"/>
</dbReference>
<evidence type="ECO:0000259" key="4">
    <source>
        <dbReference type="PROSITE" id="PS50043"/>
    </source>
</evidence>
<evidence type="ECO:0000256" key="2">
    <source>
        <dbReference type="ARBA" id="ARBA00023125"/>
    </source>
</evidence>
<dbReference type="CDD" id="cd06170">
    <property type="entry name" value="LuxR_C_like"/>
    <property type="match status" value="1"/>
</dbReference>
<dbReference type="Proteomes" id="UP000324326">
    <property type="component" value="Unassembled WGS sequence"/>
</dbReference>
<evidence type="ECO:0000313" key="6">
    <source>
        <dbReference type="Proteomes" id="UP000324326"/>
    </source>
</evidence>
<dbReference type="GO" id="GO:0006355">
    <property type="term" value="P:regulation of DNA-templated transcription"/>
    <property type="evidence" value="ECO:0007669"/>
    <property type="project" value="InterPro"/>
</dbReference>
<evidence type="ECO:0000313" key="5">
    <source>
        <dbReference type="EMBL" id="KAA6449712.1"/>
    </source>
</evidence>
<proteinExistence type="predicted"/>
<feature type="domain" description="HTH luxR-type" evidence="4">
    <location>
        <begin position="173"/>
        <end position="238"/>
    </location>
</feature>
<dbReference type="InterPro" id="IPR036388">
    <property type="entry name" value="WH-like_DNA-bd_sf"/>
</dbReference>
<sequence>MILEPAGFGDELRAILLNKGECWGYLTLLRKIGQPPFNEKERTLVASLAPIIGRHLQRLRHNRPKKDMFHMKHVGGILILSEYLIPLSCNQAALHWLNVLRGWEKIDSAVLPRPVRAVCSRAAAETDNPAKTVISIPGQCFLSIKASRLNGLGPSEQIAVSFEPASSAETIPLIADAYGLSEREKDIAYRIIRGLSTKDIADDLHISAYTVQDHLKSIFLKAEAGNRRELIWKLLDDVLE</sequence>
<dbReference type="SUPFAM" id="SSF55781">
    <property type="entry name" value="GAF domain-like"/>
    <property type="match status" value="1"/>
</dbReference>
<dbReference type="PROSITE" id="PS50043">
    <property type="entry name" value="HTH_LUXR_2"/>
    <property type="match status" value="1"/>
</dbReference>
<dbReference type="InterPro" id="IPR016032">
    <property type="entry name" value="Sig_transdc_resp-reg_C-effctor"/>
</dbReference>
<protein>
    <submittedName>
        <fullName evidence="5">LuxR family transcriptional regulator</fullName>
    </submittedName>
</protein>
<dbReference type="InterPro" id="IPR000792">
    <property type="entry name" value="Tscrpt_reg_LuxR_C"/>
</dbReference>
<dbReference type="Pfam" id="PF00196">
    <property type="entry name" value="GerE"/>
    <property type="match status" value="1"/>
</dbReference>
<comment type="caution">
    <text evidence="5">The sequence shown here is derived from an EMBL/GenBank/DDBJ whole genome shotgun (WGS) entry which is preliminary data.</text>
</comment>
<name>A0A5M8RV42_9BACI</name>
<dbReference type="STRING" id="1925020.BTA30_00380"/>
<dbReference type="PRINTS" id="PR00038">
    <property type="entry name" value="HTHLUXR"/>
</dbReference>
<keyword evidence="2" id="KW-0238">DNA-binding</keyword>
<keyword evidence="3" id="KW-0804">Transcription</keyword>
<dbReference type="EMBL" id="QSND01000003">
    <property type="protein sequence ID" value="KAA6449712.1"/>
    <property type="molecule type" value="Genomic_DNA"/>
</dbReference>
<evidence type="ECO:0000256" key="3">
    <source>
        <dbReference type="ARBA" id="ARBA00023163"/>
    </source>
</evidence>
<dbReference type="PANTHER" id="PTHR44688">
    <property type="entry name" value="DNA-BINDING TRANSCRIPTIONAL ACTIVATOR DEVR_DOSR"/>
    <property type="match status" value="1"/>
</dbReference>
<dbReference type="PROSITE" id="PS00622">
    <property type="entry name" value="HTH_LUXR_1"/>
    <property type="match status" value="1"/>
</dbReference>
<reference evidence="5 6" key="1">
    <citation type="submission" date="2018-08" db="EMBL/GenBank/DDBJ databases">
        <title>Bacillus phenotypic plasticity.</title>
        <authorList>
            <person name="Hurtado E."/>
        </authorList>
    </citation>
    <scope>NUCLEOTIDE SEQUENCE [LARGE SCALE GENOMIC DNA]</scope>
    <source>
        <strain evidence="5 6">427</strain>
    </source>
</reference>
<keyword evidence="1" id="KW-0805">Transcription regulation</keyword>
<dbReference type="Gene3D" id="1.10.10.10">
    <property type="entry name" value="Winged helix-like DNA-binding domain superfamily/Winged helix DNA-binding domain"/>
    <property type="match status" value="1"/>
</dbReference>
<evidence type="ECO:0000256" key="1">
    <source>
        <dbReference type="ARBA" id="ARBA00023015"/>
    </source>
</evidence>
<accession>A0A5M8RV42</accession>
<gene>
    <name evidence="5" type="ORF">DX927_15920</name>
</gene>
<dbReference type="SMART" id="SM00421">
    <property type="entry name" value="HTH_LUXR"/>
    <property type="match status" value="1"/>
</dbReference>
<organism evidence="5 6">
    <name type="scientific">Bacillus swezeyi</name>
    <dbReference type="NCBI Taxonomy" id="1925020"/>
    <lineage>
        <taxon>Bacteria</taxon>
        <taxon>Bacillati</taxon>
        <taxon>Bacillota</taxon>
        <taxon>Bacilli</taxon>
        <taxon>Bacillales</taxon>
        <taxon>Bacillaceae</taxon>
        <taxon>Bacillus</taxon>
    </lineage>
</organism>
<dbReference type="SUPFAM" id="SSF46894">
    <property type="entry name" value="C-terminal effector domain of the bipartite response regulators"/>
    <property type="match status" value="1"/>
</dbReference>